<sequence length="123" mass="14304">MNRRSRRFSVAFRRTVYVQNKEPPSALHCYPIKPRNTPPNLFIGNGRRYGNVFFDENYNLVPEFPSWNRLSHNFNSSGLVDQEKVKEFVAEQVQESEEGISMDCIVSGTFMKIVGKEQEFCYG</sequence>
<evidence type="ECO:0000313" key="2">
    <source>
        <dbReference type="Proteomes" id="UP000824120"/>
    </source>
</evidence>
<dbReference type="OrthoDB" id="10354409at2759"/>
<protein>
    <submittedName>
        <fullName evidence="1">Uncharacterized protein</fullName>
    </submittedName>
</protein>
<comment type="caution">
    <text evidence="1">The sequence shown here is derived from an EMBL/GenBank/DDBJ whole genome shotgun (WGS) entry which is preliminary data.</text>
</comment>
<accession>A0A9J6APA0</accession>
<proteinExistence type="predicted"/>
<dbReference type="EMBL" id="JACXVP010000002">
    <property type="protein sequence ID" value="KAG5626091.1"/>
    <property type="molecule type" value="Genomic_DNA"/>
</dbReference>
<organism evidence="1 2">
    <name type="scientific">Solanum commersonii</name>
    <name type="common">Commerson's wild potato</name>
    <name type="synonym">Commerson's nightshade</name>
    <dbReference type="NCBI Taxonomy" id="4109"/>
    <lineage>
        <taxon>Eukaryota</taxon>
        <taxon>Viridiplantae</taxon>
        <taxon>Streptophyta</taxon>
        <taxon>Embryophyta</taxon>
        <taxon>Tracheophyta</taxon>
        <taxon>Spermatophyta</taxon>
        <taxon>Magnoliopsida</taxon>
        <taxon>eudicotyledons</taxon>
        <taxon>Gunneridae</taxon>
        <taxon>Pentapetalae</taxon>
        <taxon>asterids</taxon>
        <taxon>lamiids</taxon>
        <taxon>Solanales</taxon>
        <taxon>Solanaceae</taxon>
        <taxon>Solanoideae</taxon>
        <taxon>Solaneae</taxon>
        <taxon>Solanum</taxon>
    </lineage>
</organism>
<evidence type="ECO:0000313" key="1">
    <source>
        <dbReference type="EMBL" id="KAG5626091.1"/>
    </source>
</evidence>
<dbReference type="AlphaFoldDB" id="A0A9J6APA0"/>
<dbReference type="Proteomes" id="UP000824120">
    <property type="component" value="Chromosome 2"/>
</dbReference>
<name>A0A9J6APA0_SOLCO</name>
<keyword evidence="2" id="KW-1185">Reference proteome</keyword>
<gene>
    <name evidence="1" type="ORF">H5410_011309</name>
</gene>
<reference evidence="1 2" key="1">
    <citation type="submission" date="2020-09" db="EMBL/GenBank/DDBJ databases">
        <title>De no assembly of potato wild relative species, Solanum commersonii.</title>
        <authorList>
            <person name="Cho K."/>
        </authorList>
    </citation>
    <scope>NUCLEOTIDE SEQUENCE [LARGE SCALE GENOMIC DNA]</scope>
    <source>
        <strain evidence="1">LZ3.2</strain>
        <tissue evidence="1">Leaf</tissue>
    </source>
</reference>